<dbReference type="AlphaFoldDB" id="A0A0K2VD71"/>
<sequence length="61" mass="6631">IGHRVARGPVGVLFNCTLQIEVTGIADRAVGRSYVGTGVVLEVLEQPHLGLLGYKKKYKRP</sequence>
<proteinExistence type="predicted"/>
<feature type="non-terminal residue" evidence="1">
    <location>
        <position position="1"/>
    </location>
</feature>
<organism evidence="1">
    <name type="scientific">Lepeophtheirus salmonis</name>
    <name type="common">Salmon louse</name>
    <name type="synonym">Caligus salmonis</name>
    <dbReference type="NCBI Taxonomy" id="72036"/>
    <lineage>
        <taxon>Eukaryota</taxon>
        <taxon>Metazoa</taxon>
        <taxon>Ecdysozoa</taxon>
        <taxon>Arthropoda</taxon>
        <taxon>Crustacea</taxon>
        <taxon>Multicrustacea</taxon>
        <taxon>Hexanauplia</taxon>
        <taxon>Copepoda</taxon>
        <taxon>Siphonostomatoida</taxon>
        <taxon>Caligidae</taxon>
        <taxon>Lepeophtheirus</taxon>
    </lineage>
</organism>
<accession>A0A0K2VD71</accession>
<evidence type="ECO:0000313" key="1">
    <source>
        <dbReference type="EMBL" id="CDW47886.1"/>
    </source>
</evidence>
<protein>
    <submittedName>
        <fullName evidence="1">Uncharacterized protein</fullName>
    </submittedName>
</protein>
<reference evidence="1" key="1">
    <citation type="submission" date="2014-05" db="EMBL/GenBank/DDBJ databases">
        <authorList>
            <person name="Chronopoulou M."/>
        </authorList>
    </citation>
    <scope>NUCLEOTIDE SEQUENCE</scope>
    <source>
        <tissue evidence="1">Whole organism</tissue>
    </source>
</reference>
<dbReference type="EMBL" id="HACA01030525">
    <property type="protein sequence ID" value="CDW47886.1"/>
    <property type="molecule type" value="Transcribed_RNA"/>
</dbReference>
<name>A0A0K2VD71_LEPSM</name>